<dbReference type="OrthoDB" id="342158at2759"/>
<accession>A0A086QDT8</accession>
<sequence length="816" mass="86830">VFSCIWAAPFACLSLQNLELPVSLVPAAVSACVSLRPSLSLLRDLKEKGALTRSPEAQGRNSAEAEETANHDGDASSAGATAVVSELRLEPQKNRQESQTRPHFSRCRERKILLRSPEREASPEKLLWIDVVLSRVHGLLSRRLVPALRPSVATVGACSTPDVLNGEKDAVTAEKTSASSPAGESGSSATPRQIETALAPAVTSACNPTEKELDLIGRCIVTAGELSLLRDVSTSSLPVLLQGIVEDRLVLVLSAAQEAKQSADEVDEDMTGVTQLFAVSSLQVESLKTTEPSSTTSSLASSFSSSSPSSSSCAGSSSSSSLSSSSSSSFLAMPLRLRALAVQAFGKVALSRSSFPSSTAGSGASSSLSSSPLSVSLSSSSSTVVGVEQKREGNQQRDGDEFCVVRALSGLLSEDEHPILRIGALAVLSDLIQRQSGIADRSLPRIVAALASHGRATERGTAAAEDVQEAEDETTLLAPLRKVAFTCLATLVSEEFVKFKGHAVQGMVYALGDPHPDIREAAEAVFLRVILPRYEAKLPVLFVECLISFNGFYTHPAFAGKAALRALCCRADRERKSRIYRFVLDRVSSLTKHRIQQRLVSSVLAAWIDDQPQLASVPSSSSFVSSSSSVSSSSPSSSLSPSAALSLPVRFEDADGALLSDALRLLACSALRVRVKKSDKSLVVDEESEEGRPGEGKKTTKGKPKAAEGEGSSVVELLDLMVKKLLQTEVVPVLRSLDVLMRANLSPFQEELLTAFCEVLRDYWDELEEMVGEASLAKELRHFAQMRMVDVSCPQRAAVQGVLAFEDCGKPTADSL</sequence>
<feature type="chain" id="PRO_5012497727" evidence="2">
    <location>
        <begin position="16"/>
        <end position="816"/>
    </location>
</feature>
<proteinExistence type="predicted"/>
<feature type="region of interest" description="Disordered" evidence="1">
    <location>
        <begin position="50"/>
        <end position="77"/>
    </location>
</feature>
<feature type="non-terminal residue" evidence="3">
    <location>
        <position position="1"/>
    </location>
</feature>
<dbReference type="PANTHER" id="PTHR13491">
    <property type="entry name" value="ZCCHC10 PROTEIN"/>
    <property type="match status" value="1"/>
</dbReference>
<dbReference type="InterPro" id="IPR039715">
    <property type="entry name" value="ZCCHC10"/>
</dbReference>
<dbReference type="EMBL" id="AEYJ02000362">
    <property type="protein sequence ID" value="KFH10770.1"/>
    <property type="molecule type" value="Genomic_DNA"/>
</dbReference>
<gene>
    <name evidence="3" type="ORF">TGVAND_260270B</name>
</gene>
<dbReference type="InterPro" id="IPR016024">
    <property type="entry name" value="ARM-type_fold"/>
</dbReference>
<keyword evidence="2" id="KW-0732">Signal</keyword>
<evidence type="ECO:0000256" key="2">
    <source>
        <dbReference type="SAM" id="SignalP"/>
    </source>
</evidence>
<reference evidence="3 4" key="2">
    <citation type="journal article" date="2015" name="Eukaryot. Cell">
        <title>Genetic mapping reveals that sinefungin resistance in Toxoplasma gondii is controlled by a putative amino acid transporter locus that can be used as a negative selectable marker.</title>
        <authorList>
            <person name="Behnke M.S."/>
            <person name="Khan A."/>
            <person name="Sibley L.D."/>
        </authorList>
    </citation>
    <scope>NUCLEOTIDE SEQUENCE [LARGE SCALE GENOMIC DNA]</scope>
    <source>
        <strain evidence="3 4">VAND</strain>
    </source>
</reference>
<dbReference type="SUPFAM" id="SSF48371">
    <property type="entry name" value="ARM repeat"/>
    <property type="match status" value="1"/>
</dbReference>
<evidence type="ECO:0000313" key="3">
    <source>
        <dbReference type="EMBL" id="KFH10770.1"/>
    </source>
</evidence>
<feature type="compositionally biased region" description="Low complexity" evidence="1">
    <location>
        <begin position="176"/>
        <end position="191"/>
    </location>
</feature>
<feature type="region of interest" description="Disordered" evidence="1">
    <location>
        <begin position="682"/>
        <end position="708"/>
    </location>
</feature>
<feature type="region of interest" description="Disordered" evidence="1">
    <location>
        <begin position="290"/>
        <end position="325"/>
    </location>
</feature>
<feature type="region of interest" description="Disordered" evidence="1">
    <location>
        <begin position="171"/>
        <end position="191"/>
    </location>
</feature>
<feature type="signal peptide" evidence="2">
    <location>
        <begin position="1"/>
        <end position="15"/>
    </location>
</feature>
<organism evidence="3 4">
    <name type="scientific">Toxoplasma gondii VAND</name>
    <dbReference type="NCBI Taxonomy" id="933077"/>
    <lineage>
        <taxon>Eukaryota</taxon>
        <taxon>Sar</taxon>
        <taxon>Alveolata</taxon>
        <taxon>Apicomplexa</taxon>
        <taxon>Conoidasida</taxon>
        <taxon>Coccidia</taxon>
        <taxon>Eucoccidiorida</taxon>
        <taxon>Eimeriorina</taxon>
        <taxon>Sarcocystidae</taxon>
        <taxon>Toxoplasma</taxon>
    </lineage>
</organism>
<evidence type="ECO:0000313" key="4">
    <source>
        <dbReference type="Proteomes" id="UP000028840"/>
    </source>
</evidence>
<evidence type="ECO:0000256" key="1">
    <source>
        <dbReference type="SAM" id="MobiDB-lite"/>
    </source>
</evidence>
<dbReference type="Proteomes" id="UP000028840">
    <property type="component" value="Unassembled WGS sequence"/>
</dbReference>
<protein>
    <submittedName>
        <fullName evidence="3">HEAT repeat-containing protein</fullName>
    </submittedName>
</protein>
<dbReference type="PANTHER" id="PTHR13491:SF0">
    <property type="entry name" value="ZINC FINGER CCHC DOMAIN-CONTAINING PROTEIN 10"/>
    <property type="match status" value="1"/>
</dbReference>
<feature type="compositionally biased region" description="Low complexity" evidence="1">
    <location>
        <begin position="292"/>
        <end position="325"/>
    </location>
</feature>
<comment type="caution">
    <text evidence="3">The sequence shown here is derived from an EMBL/GenBank/DDBJ whole genome shotgun (WGS) entry which is preliminary data.</text>
</comment>
<feature type="region of interest" description="Disordered" evidence="1">
    <location>
        <begin position="356"/>
        <end position="378"/>
    </location>
</feature>
<dbReference type="VEuPathDB" id="ToxoDB:TGVAND_260270B"/>
<dbReference type="AlphaFoldDB" id="A0A086QDT8"/>
<reference evidence="3 4" key="1">
    <citation type="submission" date="2014-08" db="EMBL/GenBank/DDBJ databases">
        <authorList>
            <person name="Sibley D."/>
            <person name="Venepally P."/>
            <person name="Karamycheva S."/>
            <person name="Hadjithomas M."/>
            <person name="Khan A."/>
            <person name="Brunk B."/>
            <person name="Roos D."/>
            <person name="Caler E."/>
            <person name="Lorenzi H."/>
        </authorList>
    </citation>
    <scope>NUCLEOTIDE SEQUENCE [LARGE SCALE GENOMIC DNA]</scope>
    <source>
        <strain evidence="3 4">VAND</strain>
    </source>
</reference>
<name>A0A086QDT8_TOXGO</name>